<accession>A0A1H0HSV0</accession>
<keyword evidence="3 4" id="KW-0443">Lipid metabolism</keyword>
<dbReference type="GO" id="GO:0019369">
    <property type="term" value="P:arachidonate metabolic process"/>
    <property type="evidence" value="ECO:0007669"/>
    <property type="project" value="TreeGrafter"/>
</dbReference>
<dbReference type="PROSITE" id="PS51635">
    <property type="entry name" value="PNPLA"/>
    <property type="match status" value="1"/>
</dbReference>
<feature type="domain" description="PNPLA" evidence="5">
    <location>
        <begin position="6"/>
        <end position="197"/>
    </location>
</feature>
<dbReference type="PANTHER" id="PTHR24185:SF1">
    <property type="entry name" value="CALCIUM-INDEPENDENT PHOSPHOLIPASE A2-GAMMA"/>
    <property type="match status" value="1"/>
</dbReference>
<evidence type="ECO:0000313" key="6">
    <source>
        <dbReference type="EMBL" id="SDO22292.1"/>
    </source>
</evidence>
<evidence type="ECO:0000256" key="1">
    <source>
        <dbReference type="ARBA" id="ARBA00022801"/>
    </source>
</evidence>
<sequence>MTFQILSLSGGGYRGLFTAEVLAQLEKQAGKPIGECFDLIAGTSIGGIIALGLGLGHTAEEIRDAFIVDGLKIFPPRPEPPKKGIRAKIALYRAVIGGPRYDGSMLRETVEKIVGAETLLGEARTRLLIPAINMTEGRVQMFKTPHAPTLRIDQHRKAADIAMATSAAPIYFPLAKVGESLFADGGLVANSPDACAVHEAIHFAGQQKDDIRILSIGTTSAGFGLPASLGTQLGPKEWLVNARIVNTVFGVQQQLVNFMMEHEFKDRYVRLDSDTSAEHAVDVGLDIATEERRRTLLALAQGCYQRACNNRFVIDALRHQPVEPDFMKARAAQTL</sequence>
<protein>
    <submittedName>
        <fullName evidence="6">Patatin-like phospholipase</fullName>
    </submittedName>
</protein>
<dbReference type="Proteomes" id="UP000198704">
    <property type="component" value="Unassembled WGS sequence"/>
</dbReference>
<evidence type="ECO:0000256" key="3">
    <source>
        <dbReference type="ARBA" id="ARBA00023098"/>
    </source>
</evidence>
<evidence type="ECO:0000256" key="4">
    <source>
        <dbReference type="PROSITE-ProRule" id="PRU01161"/>
    </source>
</evidence>
<feature type="short sequence motif" description="GXSXG" evidence="4">
    <location>
        <begin position="42"/>
        <end position="46"/>
    </location>
</feature>
<dbReference type="GO" id="GO:0016042">
    <property type="term" value="P:lipid catabolic process"/>
    <property type="evidence" value="ECO:0007669"/>
    <property type="project" value="UniProtKB-UniRule"/>
</dbReference>
<dbReference type="STRING" id="582672.SAMN05216360_1172"/>
<evidence type="ECO:0000313" key="7">
    <source>
        <dbReference type="Proteomes" id="UP000198704"/>
    </source>
</evidence>
<feature type="short sequence motif" description="DGA/G" evidence="4">
    <location>
        <begin position="184"/>
        <end position="186"/>
    </location>
</feature>
<feature type="active site" description="Nucleophile" evidence="4">
    <location>
        <position position="44"/>
    </location>
</feature>
<reference evidence="7" key="1">
    <citation type="submission" date="2016-10" db="EMBL/GenBank/DDBJ databases">
        <authorList>
            <person name="Varghese N."/>
            <person name="Submissions S."/>
        </authorList>
    </citation>
    <scope>NUCLEOTIDE SEQUENCE [LARGE SCALE GENOMIC DNA]</scope>
    <source>
        <strain evidence="7">BL47</strain>
    </source>
</reference>
<feature type="short sequence motif" description="GXGXXG" evidence="4">
    <location>
        <begin position="10"/>
        <end position="15"/>
    </location>
</feature>
<dbReference type="AlphaFoldDB" id="A0A1H0HSV0"/>
<dbReference type="GO" id="GO:0016020">
    <property type="term" value="C:membrane"/>
    <property type="evidence" value="ECO:0007669"/>
    <property type="project" value="TreeGrafter"/>
</dbReference>
<dbReference type="Gene3D" id="3.40.1090.10">
    <property type="entry name" value="Cytosolic phospholipase A2 catalytic domain"/>
    <property type="match status" value="1"/>
</dbReference>
<dbReference type="EMBL" id="FNHS01000017">
    <property type="protein sequence ID" value="SDO22292.1"/>
    <property type="molecule type" value="Genomic_DNA"/>
</dbReference>
<dbReference type="GO" id="GO:0047499">
    <property type="term" value="F:calcium-independent phospholipase A2 activity"/>
    <property type="evidence" value="ECO:0007669"/>
    <property type="project" value="TreeGrafter"/>
</dbReference>
<dbReference type="Pfam" id="PF01734">
    <property type="entry name" value="Patatin"/>
    <property type="match status" value="1"/>
</dbReference>
<dbReference type="PANTHER" id="PTHR24185">
    <property type="entry name" value="CALCIUM-INDEPENDENT PHOSPHOLIPASE A2-GAMMA"/>
    <property type="match status" value="1"/>
</dbReference>
<proteinExistence type="predicted"/>
<dbReference type="OrthoDB" id="9807112at2"/>
<keyword evidence="1 4" id="KW-0378">Hydrolase</keyword>
<gene>
    <name evidence="6" type="ORF">SAMN05216360_1172</name>
</gene>
<dbReference type="NCBIfam" id="NF041079">
    <property type="entry name" value="CBASS_lipase"/>
    <property type="match status" value="1"/>
</dbReference>
<evidence type="ECO:0000256" key="2">
    <source>
        <dbReference type="ARBA" id="ARBA00022963"/>
    </source>
</evidence>
<dbReference type="InterPro" id="IPR002641">
    <property type="entry name" value="PNPLA_dom"/>
</dbReference>
<evidence type="ECO:0000259" key="5">
    <source>
        <dbReference type="PROSITE" id="PS51635"/>
    </source>
</evidence>
<dbReference type="CDD" id="cd07199">
    <property type="entry name" value="Pat17_PNPLA8_PNPLA9_like"/>
    <property type="match status" value="1"/>
</dbReference>
<dbReference type="RefSeq" id="WP_091720486.1">
    <property type="nucleotide sequence ID" value="NZ_FNHS01000017.1"/>
</dbReference>
<dbReference type="SUPFAM" id="SSF52151">
    <property type="entry name" value="FabD/lysophospholipase-like"/>
    <property type="match status" value="1"/>
</dbReference>
<dbReference type="InterPro" id="IPR016035">
    <property type="entry name" value="Acyl_Trfase/lysoPLipase"/>
</dbReference>
<keyword evidence="7" id="KW-1185">Reference proteome</keyword>
<name>A0A1H0HSV0_9HYPH</name>
<organism evidence="6 7">
    <name type="scientific">Methylobacterium phyllostachyos</name>
    <dbReference type="NCBI Taxonomy" id="582672"/>
    <lineage>
        <taxon>Bacteria</taxon>
        <taxon>Pseudomonadati</taxon>
        <taxon>Pseudomonadota</taxon>
        <taxon>Alphaproteobacteria</taxon>
        <taxon>Hyphomicrobiales</taxon>
        <taxon>Methylobacteriaceae</taxon>
        <taxon>Methylobacterium</taxon>
    </lineage>
</organism>
<keyword evidence="2 4" id="KW-0442">Lipid degradation</keyword>
<feature type="active site" description="Proton acceptor" evidence="4">
    <location>
        <position position="184"/>
    </location>
</feature>